<sequence length="68" mass="6767">MLDSPGALLCSVGDPDETADTVGAFYVTLMTGLIAQWSFDPDSAPEGGQLAAGLRRVVEAAGATGGAP</sequence>
<accession>A0ABP3SYP6</accession>
<name>A0ABP3SYP6_9ACTN</name>
<reference evidence="2" key="1">
    <citation type="journal article" date="2019" name="Int. J. Syst. Evol. Microbiol.">
        <title>The Global Catalogue of Microorganisms (GCM) 10K type strain sequencing project: providing services to taxonomists for standard genome sequencing and annotation.</title>
        <authorList>
            <consortium name="The Broad Institute Genomics Platform"/>
            <consortium name="The Broad Institute Genome Sequencing Center for Infectious Disease"/>
            <person name="Wu L."/>
            <person name="Ma J."/>
        </authorList>
    </citation>
    <scope>NUCLEOTIDE SEQUENCE [LARGE SCALE GENOMIC DNA]</scope>
    <source>
        <strain evidence="2">JCM 10367</strain>
    </source>
</reference>
<organism evidence="1 2">
    <name type="scientific">Streptomyces thermocarboxydovorans</name>
    <dbReference type="NCBI Taxonomy" id="59298"/>
    <lineage>
        <taxon>Bacteria</taxon>
        <taxon>Bacillati</taxon>
        <taxon>Actinomycetota</taxon>
        <taxon>Actinomycetes</taxon>
        <taxon>Kitasatosporales</taxon>
        <taxon>Streptomycetaceae</taxon>
        <taxon>Streptomyces</taxon>
    </lineage>
</organism>
<evidence type="ECO:0000313" key="1">
    <source>
        <dbReference type="EMBL" id="GAA0660498.1"/>
    </source>
</evidence>
<dbReference type="Proteomes" id="UP001500724">
    <property type="component" value="Unassembled WGS sequence"/>
</dbReference>
<evidence type="ECO:0008006" key="3">
    <source>
        <dbReference type="Google" id="ProtNLM"/>
    </source>
</evidence>
<protein>
    <recommendedName>
        <fullName evidence="3">TetR family transcriptional regulator</fullName>
    </recommendedName>
</protein>
<keyword evidence="2" id="KW-1185">Reference proteome</keyword>
<dbReference type="EMBL" id="BAAAGU010000050">
    <property type="protein sequence ID" value="GAA0660498.1"/>
    <property type="molecule type" value="Genomic_DNA"/>
</dbReference>
<comment type="caution">
    <text evidence="1">The sequence shown here is derived from an EMBL/GenBank/DDBJ whole genome shotgun (WGS) entry which is preliminary data.</text>
</comment>
<gene>
    <name evidence="1" type="ORF">GCM10009535_44980</name>
</gene>
<evidence type="ECO:0000313" key="2">
    <source>
        <dbReference type="Proteomes" id="UP001500724"/>
    </source>
</evidence>
<dbReference type="RefSeq" id="WP_425580526.1">
    <property type="nucleotide sequence ID" value="NZ_BAAAGU010000050.1"/>
</dbReference>
<proteinExistence type="predicted"/>